<dbReference type="PATRIC" id="fig|817.53.peg.703"/>
<evidence type="ECO:0000313" key="3">
    <source>
        <dbReference type="EMBL" id="KFX76120.1"/>
    </source>
</evidence>
<sequence length="518" mass="59360">MGNKKITMQKLRQVLRFYSQGKGTKTISSIVGISRNTVKKYLQIFHTLDMDFEDVVSLEDSRLSELFSLEPKPVVHDSRYAVLEPLLPSYCKRLRHKGMSRRKLYKEYISEYPDGYSLASFDRFIQRYVGMSNPVMHLEHKAGDKLFIDFAGDKLSIVDVESGETIPVEVFVAILPCSQLTYVEAVMSQKKEDLVTVCEDALHYFGGTPLAIVPDNLKAAVTKSSRYEATLNDDFASFAEHYGCTVMPARAYKPRDKALVEGAVKLIYGSIYPYLEGRVFHDLPTLNAAIRVVLEIHNSTPFVGRNYSRREQFEEIERPVLGKLNPIRYELRKSVVLTVMKNGHIRLSQDAHYYSVPCQYIGKKVKVIYTSTEVDIYSNYTCIASHKRSYARFKYTTVDEHRPAHHRYSGDWNPEKFISEAAAIHKDVADYITKVLEHKTYPEQAYKSCAGILSFARRVGAKRLINACRWADSYGLYNYPAIEKILNNRQDELPLPEDDASLQGMPVHENIRGKEYFN</sequence>
<feature type="domain" description="Integrase catalytic" evidence="2">
    <location>
        <begin position="130"/>
        <end position="334"/>
    </location>
</feature>
<dbReference type="GO" id="GO:0003676">
    <property type="term" value="F:nucleic acid binding"/>
    <property type="evidence" value="ECO:0007669"/>
    <property type="project" value="InterPro"/>
</dbReference>
<reference evidence="3" key="2">
    <citation type="submission" date="2014-07" db="EMBL/GenBank/DDBJ databases">
        <title>Genetics and epidemiology of antimicrobial resistance in B. fragilis group.</title>
        <authorList>
            <person name="Sydenham T.V."/>
            <person name="Hasman H."/>
            <person name="Kemp M."/>
            <person name="Justesen U.S."/>
        </authorList>
    </citation>
    <scope>NUCLEOTIDE SEQUENCE [LARGE SCALE GENOMIC DNA]</scope>
    <source>
        <strain evidence="3">DCMOUH0018B</strain>
    </source>
</reference>
<dbReference type="PANTHER" id="PTHR35004:SF8">
    <property type="entry name" value="TRANSPOSASE RV3428C-RELATED"/>
    <property type="match status" value="1"/>
</dbReference>
<dbReference type="InterPro" id="IPR054353">
    <property type="entry name" value="IstA-like_C"/>
</dbReference>
<name>A0A0I9SCP7_BACFG</name>
<dbReference type="NCBIfam" id="NF033546">
    <property type="entry name" value="transpos_IS21"/>
    <property type="match status" value="1"/>
</dbReference>
<evidence type="ECO:0000256" key="1">
    <source>
        <dbReference type="ARBA" id="ARBA00009277"/>
    </source>
</evidence>
<dbReference type="SUPFAM" id="SSF53098">
    <property type="entry name" value="Ribonuclease H-like"/>
    <property type="match status" value="1"/>
</dbReference>
<protein>
    <submittedName>
        <fullName evidence="3">Transposase</fullName>
    </submittedName>
</protein>
<dbReference type="RefSeq" id="WP_044299673.1">
    <property type="nucleotide sequence ID" value="NZ_CAEUHN010000012.1"/>
</dbReference>
<reference evidence="3" key="1">
    <citation type="book" date="2014" name="THE 24TH EUROPEAN CONGRESS OF CLINICAL MICROBIOLOGY AND INFECTIOUS DISEASES" publisher="ECCMID 2014" city="Barcelona, Spain">
        <title>Identification of resistance genes in three multidrug-resistant Bacteroides fragilis isolates by whole genome sequencing.</title>
        <editorList>
            <person name="Unknown"/>
            <person name="A."/>
        </editorList>
        <authorList>
            <person name="Sydenham T.V."/>
            <person name="Hasman H."/>
            <person name="Wang M."/>
            <person name="Soki J."/>
            <person name="Nagy E."/>
            <person name="Justesen U.S."/>
        </authorList>
    </citation>
    <scope>NUCLEOTIDE SEQUENCE</scope>
    <source>
        <strain evidence="3">DCMOUH0018B</strain>
    </source>
</reference>
<dbReference type="AlphaFoldDB" id="A0A0I9SCP7"/>
<accession>A0A0I9SCP7</accession>
<dbReference type="Pfam" id="PF22483">
    <property type="entry name" value="Mu-transpos_C_2"/>
    <property type="match status" value="1"/>
</dbReference>
<comment type="similarity">
    <text evidence="1">Belongs to the transposase IS21/IS408/IS1162 family.</text>
</comment>
<organism evidence="3">
    <name type="scientific">Bacteroides fragilis</name>
    <dbReference type="NCBI Taxonomy" id="817"/>
    <lineage>
        <taxon>Bacteria</taxon>
        <taxon>Pseudomonadati</taxon>
        <taxon>Bacteroidota</taxon>
        <taxon>Bacteroidia</taxon>
        <taxon>Bacteroidales</taxon>
        <taxon>Bacteroidaceae</taxon>
        <taxon>Bacteroides</taxon>
    </lineage>
</organism>
<dbReference type="PROSITE" id="PS50994">
    <property type="entry name" value="INTEGRASE"/>
    <property type="match status" value="1"/>
</dbReference>
<dbReference type="PANTHER" id="PTHR35004">
    <property type="entry name" value="TRANSPOSASE RV3428C-RELATED"/>
    <property type="match status" value="1"/>
</dbReference>
<proteinExistence type="inferred from homology"/>
<gene>
    <name evidence="3" type="ORF">EE52_0203285</name>
</gene>
<dbReference type="InterPro" id="IPR001584">
    <property type="entry name" value="Integrase_cat-core"/>
</dbReference>
<dbReference type="InterPro" id="IPR036397">
    <property type="entry name" value="RNaseH_sf"/>
</dbReference>
<comment type="caution">
    <text evidence="3">The sequence shown here is derived from an EMBL/GenBank/DDBJ whole genome shotgun (WGS) entry which is preliminary data.</text>
</comment>
<dbReference type="EMBL" id="JMZZ02000040">
    <property type="protein sequence ID" value="KFX76120.1"/>
    <property type="molecule type" value="Genomic_DNA"/>
</dbReference>
<dbReference type="GO" id="GO:0015074">
    <property type="term" value="P:DNA integration"/>
    <property type="evidence" value="ECO:0007669"/>
    <property type="project" value="InterPro"/>
</dbReference>
<dbReference type="InterPro" id="IPR012337">
    <property type="entry name" value="RNaseH-like_sf"/>
</dbReference>
<evidence type="ECO:0000259" key="2">
    <source>
        <dbReference type="PROSITE" id="PS50994"/>
    </source>
</evidence>
<dbReference type="Gene3D" id="3.30.420.10">
    <property type="entry name" value="Ribonuclease H-like superfamily/Ribonuclease H"/>
    <property type="match status" value="1"/>
</dbReference>